<protein>
    <submittedName>
        <fullName evidence="1">Uncharacterized protein</fullName>
    </submittedName>
</protein>
<reference evidence="1 2" key="1">
    <citation type="journal article" date="2011" name="Biochem. Biophys. Res. Commun.">
        <title>Increased number of Arginine-based salt bridges contributes to the thermotolerance of thermotolerant acetic acid bacteria, Acetobacter tropicalis SKU1100.</title>
        <authorList>
            <person name="Matsutani M."/>
            <person name="Hirakawa H."/>
            <person name="Nishikura M."/>
            <person name="Soemphol W."/>
            <person name="Ali I.A.I."/>
            <person name="Yakushi T."/>
            <person name="Matsushita K."/>
        </authorList>
    </citation>
    <scope>NUCLEOTIDE SEQUENCE [LARGE SCALE GENOMIC DNA]</scope>
    <source>
        <strain evidence="1 2">NBRC 101654</strain>
    </source>
</reference>
<sequence>MKKEFRSATKYKTDYKKAGLPEAARFVTKPSYFERSLTGQRHWLQNV</sequence>
<organism evidence="1 2">
    <name type="scientific">Acetobacter tropicalis NBRC 101654</name>
    <dbReference type="NCBI Taxonomy" id="749388"/>
    <lineage>
        <taxon>Bacteria</taxon>
        <taxon>Pseudomonadati</taxon>
        <taxon>Pseudomonadota</taxon>
        <taxon>Alphaproteobacteria</taxon>
        <taxon>Acetobacterales</taxon>
        <taxon>Acetobacteraceae</taxon>
        <taxon>Acetobacter</taxon>
    </lineage>
</organism>
<gene>
    <name evidence="1" type="ORF">ATPR_2750</name>
</gene>
<evidence type="ECO:0000313" key="1">
    <source>
        <dbReference type="EMBL" id="GAA09746.1"/>
    </source>
</evidence>
<dbReference type="Proteomes" id="UP000004319">
    <property type="component" value="Unassembled WGS sequence"/>
</dbReference>
<dbReference type="AlphaFoldDB" id="F7VHA1"/>
<evidence type="ECO:0000313" key="2">
    <source>
        <dbReference type="Proteomes" id="UP000004319"/>
    </source>
</evidence>
<comment type="caution">
    <text evidence="1">The sequence shown here is derived from an EMBL/GenBank/DDBJ whole genome shotgun (WGS) entry which is preliminary data.</text>
</comment>
<proteinExistence type="predicted"/>
<name>F7VHA1_9PROT</name>
<dbReference type="EMBL" id="BABS01000118">
    <property type="protein sequence ID" value="GAA09746.1"/>
    <property type="molecule type" value="Genomic_DNA"/>
</dbReference>
<accession>F7VHA1</accession>